<dbReference type="InterPro" id="IPR011992">
    <property type="entry name" value="EF-hand-dom_pair"/>
</dbReference>
<keyword evidence="1" id="KW-0677">Repeat</keyword>
<keyword evidence="2" id="KW-0106">Calcium</keyword>
<dbReference type="Proteomes" id="UP001194746">
    <property type="component" value="Unassembled WGS sequence"/>
</dbReference>
<feature type="region of interest" description="Disordered" evidence="3">
    <location>
        <begin position="1"/>
        <end position="103"/>
    </location>
</feature>
<evidence type="ECO:0000256" key="1">
    <source>
        <dbReference type="ARBA" id="ARBA00022737"/>
    </source>
</evidence>
<reference evidence="5" key="1">
    <citation type="journal article" date="2019" name="Beilstein J. Org. Chem.">
        <title>Nanangenines: drimane sesquiterpenoids as the dominant metabolite cohort of a novel Australian fungus, Aspergillus nanangensis.</title>
        <authorList>
            <person name="Lacey H.J."/>
            <person name="Gilchrist C.L.M."/>
            <person name="Crombie A."/>
            <person name="Kalaitzis J.A."/>
            <person name="Vuong D."/>
            <person name="Rutledge P.J."/>
            <person name="Turner P."/>
            <person name="Pitt J.I."/>
            <person name="Lacey E."/>
            <person name="Chooi Y.H."/>
            <person name="Piggott A.M."/>
        </authorList>
    </citation>
    <scope>NUCLEOTIDE SEQUENCE</scope>
    <source>
        <strain evidence="5">MST-FP2251</strain>
    </source>
</reference>
<dbReference type="Pfam" id="PF13405">
    <property type="entry name" value="EF-hand_6"/>
    <property type="match status" value="1"/>
</dbReference>
<organism evidence="5 6">
    <name type="scientific">Aspergillus nanangensis</name>
    <dbReference type="NCBI Taxonomy" id="2582783"/>
    <lineage>
        <taxon>Eukaryota</taxon>
        <taxon>Fungi</taxon>
        <taxon>Dikarya</taxon>
        <taxon>Ascomycota</taxon>
        <taxon>Pezizomycotina</taxon>
        <taxon>Eurotiomycetes</taxon>
        <taxon>Eurotiomycetidae</taxon>
        <taxon>Eurotiales</taxon>
        <taxon>Aspergillaceae</taxon>
        <taxon>Aspergillus</taxon>
        <taxon>Aspergillus subgen. Circumdati</taxon>
    </lineage>
</organism>
<feature type="domain" description="EF-hand" evidence="4">
    <location>
        <begin position="191"/>
        <end position="226"/>
    </location>
</feature>
<evidence type="ECO:0000259" key="4">
    <source>
        <dbReference type="PROSITE" id="PS50222"/>
    </source>
</evidence>
<keyword evidence="6" id="KW-1185">Reference proteome</keyword>
<feature type="compositionally biased region" description="Polar residues" evidence="3">
    <location>
        <begin position="84"/>
        <end position="98"/>
    </location>
</feature>
<dbReference type="AlphaFoldDB" id="A0AAD4CV63"/>
<protein>
    <recommendedName>
        <fullName evidence="4">EF-hand domain-containing protein</fullName>
    </recommendedName>
</protein>
<dbReference type="PANTHER" id="PTHR23049">
    <property type="entry name" value="MYOSIN REGULATORY LIGHT CHAIN 2"/>
    <property type="match status" value="1"/>
</dbReference>
<name>A0AAD4CV63_ASPNN</name>
<sequence>MVTSNAPFKPSPLSFGSPRASPFRRPSTPNSPPTAIRPTTPGSSPSRGYTPVVSPSKLNQSFTVEEDNNNPRDAIPQPRFTKDIPSSPTRGANSSDTSPMMGAKITPMRMATPSDAASKLTPAQLREIREAFQVLDRDNDGSVDKDDVADTLVNIGQDPATLSQFFPPGHPQTINFPTFLNILSSLLAPLSARQELMNALVAFDEDDSGQIDVAELRDALLHTAPDEGEQPLSDREINEVLGGYTGRRVFGGKPTKITGGNRRGEVFRYQEFVNGVMGGAENAASSGRREA</sequence>
<evidence type="ECO:0000256" key="3">
    <source>
        <dbReference type="SAM" id="MobiDB-lite"/>
    </source>
</evidence>
<dbReference type="Pfam" id="PF13202">
    <property type="entry name" value="EF-hand_5"/>
    <property type="match status" value="1"/>
</dbReference>
<dbReference type="InterPro" id="IPR050403">
    <property type="entry name" value="Myosin_RLC"/>
</dbReference>
<proteinExistence type="predicted"/>
<reference evidence="5" key="2">
    <citation type="submission" date="2020-02" db="EMBL/GenBank/DDBJ databases">
        <authorList>
            <person name="Gilchrist C.L.M."/>
            <person name="Chooi Y.-H."/>
        </authorList>
    </citation>
    <scope>NUCLEOTIDE SEQUENCE</scope>
    <source>
        <strain evidence="5">MST-FP2251</strain>
    </source>
</reference>
<dbReference type="GO" id="GO:0005509">
    <property type="term" value="F:calcium ion binding"/>
    <property type="evidence" value="ECO:0007669"/>
    <property type="project" value="InterPro"/>
</dbReference>
<dbReference type="SMART" id="SM00054">
    <property type="entry name" value="EFh"/>
    <property type="match status" value="2"/>
</dbReference>
<evidence type="ECO:0000313" key="5">
    <source>
        <dbReference type="EMBL" id="KAF9893315.1"/>
    </source>
</evidence>
<dbReference type="PROSITE" id="PS50222">
    <property type="entry name" value="EF_HAND_2"/>
    <property type="match status" value="2"/>
</dbReference>
<gene>
    <name evidence="5" type="ORF">FE257_011745</name>
</gene>
<dbReference type="Gene3D" id="1.10.238.10">
    <property type="entry name" value="EF-hand"/>
    <property type="match status" value="1"/>
</dbReference>
<dbReference type="PROSITE" id="PS00018">
    <property type="entry name" value="EF_HAND_1"/>
    <property type="match status" value="2"/>
</dbReference>
<dbReference type="EMBL" id="VCAU01000008">
    <property type="protein sequence ID" value="KAF9893315.1"/>
    <property type="molecule type" value="Genomic_DNA"/>
</dbReference>
<dbReference type="InterPro" id="IPR018247">
    <property type="entry name" value="EF_Hand_1_Ca_BS"/>
</dbReference>
<dbReference type="SUPFAM" id="SSF47473">
    <property type="entry name" value="EF-hand"/>
    <property type="match status" value="1"/>
</dbReference>
<evidence type="ECO:0000256" key="2">
    <source>
        <dbReference type="ARBA" id="ARBA00022837"/>
    </source>
</evidence>
<evidence type="ECO:0000313" key="6">
    <source>
        <dbReference type="Proteomes" id="UP001194746"/>
    </source>
</evidence>
<dbReference type="InterPro" id="IPR002048">
    <property type="entry name" value="EF_hand_dom"/>
</dbReference>
<comment type="caution">
    <text evidence="5">The sequence shown here is derived from an EMBL/GenBank/DDBJ whole genome shotgun (WGS) entry which is preliminary data.</text>
</comment>
<accession>A0AAD4CV63</accession>
<feature type="domain" description="EF-hand" evidence="4">
    <location>
        <begin position="123"/>
        <end position="158"/>
    </location>
</feature>